<dbReference type="FunFam" id="2.10.50.30:FF:000008">
    <property type="entry name" value="Metabotropic GLutamate receptor family"/>
    <property type="match status" value="1"/>
</dbReference>
<dbReference type="InterPro" id="IPR001828">
    <property type="entry name" value="ANF_lig-bd_rcpt"/>
</dbReference>
<dbReference type="AlphaFoldDB" id="F6RPN1"/>
<keyword evidence="6 10" id="KW-0472">Membrane</keyword>
<accession>F6RPN1</accession>
<evidence type="ECO:0000256" key="5">
    <source>
        <dbReference type="ARBA" id="ARBA00023040"/>
    </source>
</evidence>
<dbReference type="InterPro" id="IPR028082">
    <property type="entry name" value="Peripla_BP_I"/>
</dbReference>
<reference evidence="12" key="4">
    <citation type="submission" date="2025-09" db="UniProtKB">
        <authorList>
            <consortium name="Ensembl"/>
        </authorList>
    </citation>
    <scope>IDENTIFICATION</scope>
</reference>
<dbReference type="PANTHER" id="PTHR24060">
    <property type="entry name" value="METABOTROPIC GLUTAMATE RECEPTOR"/>
    <property type="match status" value="1"/>
</dbReference>
<organism evidence="12 13">
    <name type="scientific">Ciona intestinalis</name>
    <name type="common">Transparent sea squirt</name>
    <name type="synonym">Ascidia intestinalis</name>
    <dbReference type="NCBI Taxonomy" id="7719"/>
    <lineage>
        <taxon>Eukaryota</taxon>
        <taxon>Metazoa</taxon>
        <taxon>Chordata</taxon>
        <taxon>Tunicata</taxon>
        <taxon>Ascidiacea</taxon>
        <taxon>Phlebobranchia</taxon>
        <taxon>Cionidae</taxon>
        <taxon>Ciona</taxon>
    </lineage>
</organism>
<dbReference type="InterPro" id="IPR011500">
    <property type="entry name" value="GPCR_3_9-Cys_dom"/>
</dbReference>
<evidence type="ECO:0000256" key="9">
    <source>
        <dbReference type="ARBA" id="ARBA00023224"/>
    </source>
</evidence>
<reference evidence="12" key="3">
    <citation type="submission" date="2025-08" db="UniProtKB">
        <authorList>
            <consortium name="Ensembl"/>
        </authorList>
    </citation>
    <scope>IDENTIFICATION</scope>
</reference>
<dbReference type="GO" id="GO:0005886">
    <property type="term" value="C:plasma membrane"/>
    <property type="evidence" value="ECO:0000318"/>
    <property type="project" value="GO_Central"/>
</dbReference>
<dbReference type="Proteomes" id="UP000008144">
    <property type="component" value="Chromosome 6"/>
</dbReference>
<keyword evidence="7" id="KW-0675">Receptor</keyword>
<protein>
    <recommendedName>
        <fullName evidence="11">G-protein coupled receptors family 3 profile domain-containing protein</fullName>
    </recommendedName>
</protein>
<dbReference type="InParanoid" id="F6RPN1"/>
<dbReference type="FunFam" id="3.40.50.2300:FF:000857">
    <property type="match status" value="1"/>
</dbReference>
<dbReference type="Ensembl" id="ENSCINT00000025660.2">
    <property type="protein sequence ID" value="ENSCINP00000025414.2"/>
    <property type="gene ID" value="ENSCING00000013958.2"/>
</dbReference>
<dbReference type="GO" id="GO:0001641">
    <property type="term" value="F:group II metabotropic glutamate receptor activity"/>
    <property type="evidence" value="ECO:0000318"/>
    <property type="project" value="GO_Central"/>
</dbReference>
<dbReference type="STRING" id="7719.ENSCINP00000025414"/>
<feature type="transmembrane region" description="Helical" evidence="10">
    <location>
        <begin position="595"/>
        <end position="617"/>
    </location>
</feature>
<dbReference type="Pfam" id="PF01094">
    <property type="entry name" value="ANF_receptor"/>
    <property type="match status" value="1"/>
</dbReference>
<dbReference type="Pfam" id="PF00003">
    <property type="entry name" value="7tm_3"/>
    <property type="match status" value="1"/>
</dbReference>
<evidence type="ECO:0000256" key="3">
    <source>
        <dbReference type="ARBA" id="ARBA00022692"/>
    </source>
</evidence>
<evidence type="ECO:0000256" key="8">
    <source>
        <dbReference type="ARBA" id="ARBA00023180"/>
    </source>
</evidence>
<keyword evidence="3 10" id="KW-0812">Transmembrane</keyword>
<keyword evidence="2" id="KW-1003">Cell membrane</keyword>
<feature type="transmembrane region" description="Helical" evidence="10">
    <location>
        <begin position="548"/>
        <end position="567"/>
    </location>
</feature>
<sequence>MEGDIMLAGLFPIHQNEGCLDLEDMGSIQRMEAMAYAVQKVNSWPNFMKNFTLGFRIFDTCNSQSIALSRTLGVLPHCNNCTHYPVCFPECPSLVAGIVGPESSSNALLSAHACNLALTPIISYFATSLELTDKTIFPTLFTTVPSDDFQVSAMLELLEYFGWTYFSFIHTNDRYGKDALDYVQTNMKEMCLASVQQVSGDGSNSSYDEVVTTLLRYKDQSQTSVVIVFTDGVSANKLFCAVDRANATGEFVWIGSEGWGVSLNDISDNLHVAQGSLTFTPHKNSCWNYKHIDETNGYLPDSTVSLVNDAVYAFAYAISDYVNHTDDIISENGDVIVPPWKLINYIRKISFPGSAQRREITLGKSIAYYDLNNLQINENGTFDYVRVGSWDSVDGLILDASAIQWPDHRKTPISYCSEFCHPGEVQVLIKIACCWDCERCAQGSIVVNNTRCQECQDFYWPNSNYSRCVPLELEYLHWYEAPAVLLSVFACVVLLCAVFTSIYYIRHRHDRLIMASGRELMSVIMFGVIIQCVMVFFIIAKPTEHTCFIYRFIFGLDLTISYAAIVVKSNRIFRIFTHGLKSVAPPRWTKTHHQLLITGCIVLIQIIVVSSLCLIFPPKVVKYQAKPGLAELACSLDNNVTILLPLSYNFLLIVPCLYYGWKTRNLPANFNESRFIAFTVSTTLVVWIAFIPTYLTVGISQDTSSKIHVEILATVEIMSAANTLACLFLPKIYALKF</sequence>
<evidence type="ECO:0000256" key="6">
    <source>
        <dbReference type="ARBA" id="ARBA00023136"/>
    </source>
</evidence>
<feature type="transmembrane region" description="Helical" evidence="10">
    <location>
        <begin position="483"/>
        <end position="505"/>
    </location>
</feature>
<evidence type="ECO:0000259" key="11">
    <source>
        <dbReference type="PROSITE" id="PS50259"/>
    </source>
</evidence>
<evidence type="ECO:0000256" key="10">
    <source>
        <dbReference type="SAM" id="Phobius"/>
    </source>
</evidence>
<reference evidence="12" key="2">
    <citation type="journal article" date="2008" name="Genome Biol.">
        <title>Improved genome assembly and evidence-based global gene model set for the chordate Ciona intestinalis: new insight into intron and operon populations.</title>
        <authorList>
            <person name="Satou Y."/>
            <person name="Mineta K."/>
            <person name="Ogasawara M."/>
            <person name="Sasakura Y."/>
            <person name="Shoguchi E."/>
            <person name="Ueno K."/>
            <person name="Yamada L."/>
            <person name="Matsumoto J."/>
            <person name="Wasserscheid J."/>
            <person name="Dewar K."/>
            <person name="Wiley G.B."/>
            <person name="Macmil S.L."/>
            <person name="Roe B.A."/>
            <person name="Zeller R.W."/>
            <person name="Hastings K.E."/>
            <person name="Lemaire P."/>
            <person name="Lindquist E."/>
            <person name="Endo T."/>
            <person name="Hotta K."/>
            <person name="Inaba K."/>
        </authorList>
    </citation>
    <scope>NUCLEOTIDE SEQUENCE [LARGE SCALE GENOMIC DNA]</scope>
    <source>
        <strain evidence="12">wild type</strain>
    </source>
</reference>
<evidence type="ECO:0000256" key="7">
    <source>
        <dbReference type="ARBA" id="ARBA00023170"/>
    </source>
</evidence>
<evidence type="ECO:0000256" key="4">
    <source>
        <dbReference type="ARBA" id="ARBA00022989"/>
    </source>
</evidence>
<dbReference type="InterPro" id="IPR000337">
    <property type="entry name" value="GPCR_3"/>
</dbReference>
<comment type="subcellular location">
    <subcellularLocation>
        <location evidence="1">Cell membrane</location>
        <topology evidence="1">Multi-pass membrane protein</topology>
    </subcellularLocation>
</comment>
<dbReference type="InterPro" id="IPR050726">
    <property type="entry name" value="mGluR"/>
</dbReference>
<dbReference type="InterPro" id="IPR038550">
    <property type="entry name" value="GPCR_3_9-Cys_sf"/>
</dbReference>
<keyword evidence="13" id="KW-1185">Reference proteome</keyword>
<evidence type="ECO:0000256" key="1">
    <source>
        <dbReference type="ARBA" id="ARBA00004651"/>
    </source>
</evidence>
<dbReference type="Gene3D" id="3.40.50.2300">
    <property type="match status" value="2"/>
</dbReference>
<proteinExistence type="predicted"/>
<dbReference type="Gene3D" id="2.10.50.30">
    <property type="entry name" value="GPCR, family 3, nine cysteines domain"/>
    <property type="match status" value="1"/>
</dbReference>
<feature type="transmembrane region" description="Helical" evidence="10">
    <location>
        <begin position="707"/>
        <end position="729"/>
    </location>
</feature>
<keyword evidence="9" id="KW-0807">Transducer</keyword>
<keyword evidence="8" id="KW-0325">Glycoprotein</keyword>
<reference evidence="13" key="1">
    <citation type="journal article" date="2002" name="Science">
        <title>The draft genome of Ciona intestinalis: insights into chordate and vertebrate origins.</title>
        <authorList>
            <person name="Dehal P."/>
            <person name="Satou Y."/>
            <person name="Campbell R.K."/>
            <person name="Chapman J."/>
            <person name="Degnan B."/>
            <person name="De Tomaso A."/>
            <person name="Davidson B."/>
            <person name="Di Gregorio A."/>
            <person name="Gelpke M."/>
            <person name="Goodstein D.M."/>
            <person name="Harafuji N."/>
            <person name="Hastings K.E."/>
            <person name="Ho I."/>
            <person name="Hotta K."/>
            <person name="Huang W."/>
            <person name="Kawashima T."/>
            <person name="Lemaire P."/>
            <person name="Martinez D."/>
            <person name="Meinertzhagen I.A."/>
            <person name="Necula S."/>
            <person name="Nonaka M."/>
            <person name="Putnam N."/>
            <person name="Rash S."/>
            <person name="Saiga H."/>
            <person name="Satake M."/>
            <person name="Terry A."/>
            <person name="Yamada L."/>
            <person name="Wang H.G."/>
            <person name="Awazu S."/>
            <person name="Azumi K."/>
            <person name="Boore J."/>
            <person name="Branno M."/>
            <person name="Chin-Bow S."/>
            <person name="DeSantis R."/>
            <person name="Doyle S."/>
            <person name="Francino P."/>
            <person name="Keys D.N."/>
            <person name="Haga S."/>
            <person name="Hayashi H."/>
            <person name="Hino K."/>
            <person name="Imai K.S."/>
            <person name="Inaba K."/>
            <person name="Kano S."/>
            <person name="Kobayashi K."/>
            <person name="Kobayashi M."/>
            <person name="Lee B.I."/>
            <person name="Makabe K.W."/>
            <person name="Manohar C."/>
            <person name="Matassi G."/>
            <person name="Medina M."/>
            <person name="Mochizuki Y."/>
            <person name="Mount S."/>
            <person name="Morishita T."/>
            <person name="Miura S."/>
            <person name="Nakayama A."/>
            <person name="Nishizaka S."/>
            <person name="Nomoto H."/>
            <person name="Ohta F."/>
            <person name="Oishi K."/>
            <person name="Rigoutsos I."/>
            <person name="Sano M."/>
            <person name="Sasaki A."/>
            <person name="Sasakura Y."/>
            <person name="Shoguchi E."/>
            <person name="Shin-i T."/>
            <person name="Spagnuolo A."/>
            <person name="Stainier D."/>
            <person name="Suzuki M.M."/>
            <person name="Tassy O."/>
            <person name="Takatori N."/>
            <person name="Tokuoka M."/>
            <person name="Yagi K."/>
            <person name="Yoshizaki F."/>
            <person name="Wada S."/>
            <person name="Zhang C."/>
            <person name="Hyatt P.D."/>
            <person name="Larimer F."/>
            <person name="Detter C."/>
            <person name="Doggett N."/>
            <person name="Glavina T."/>
            <person name="Hawkins T."/>
            <person name="Richardson P."/>
            <person name="Lucas S."/>
            <person name="Kohara Y."/>
            <person name="Levine M."/>
            <person name="Satoh N."/>
            <person name="Rokhsar D.S."/>
        </authorList>
    </citation>
    <scope>NUCLEOTIDE SEQUENCE [LARGE SCALE GENOMIC DNA]</scope>
</reference>
<dbReference type="GO" id="GO:0051966">
    <property type="term" value="P:regulation of synaptic transmission, glutamatergic"/>
    <property type="evidence" value="ECO:0000318"/>
    <property type="project" value="GO_Central"/>
</dbReference>
<feature type="domain" description="G-protein coupled receptors family 3 profile" evidence="11">
    <location>
        <begin position="482"/>
        <end position="737"/>
    </location>
</feature>
<dbReference type="GeneTree" id="ENSGT01150000286997"/>
<dbReference type="PRINTS" id="PR00248">
    <property type="entry name" value="GPCRMGR"/>
</dbReference>
<feature type="transmembrane region" description="Helical" evidence="10">
    <location>
        <begin position="673"/>
        <end position="695"/>
    </location>
</feature>
<dbReference type="OMA" id="KIACCWD"/>
<keyword evidence="5" id="KW-0297">G-protein coupled receptor</keyword>
<evidence type="ECO:0000313" key="12">
    <source>
        <dbReference type="Ensembl" id="ENSCINP00000025414.2"/>
    </source>
</evidence>
<dbReference type="EMBL" id="EAAA01002305">
    <property type="status" value="NOT_ANNOTATED_CDS"/>
    <property type="molecule type" value="Genomic_DNA"/>
</dbReference>
<evidence type="ECO:0000256" key="2">
    <source>
        <dbReference type="ARBA" id="ARBA00022475"/>
    </source>
</evidence>
<dbReference type="InterPro" id="IPR017978">
    <property type="entry name" value="GPCR_3_C"/>
</dbReference>
<name>F6RPN1_CIOIN</name>
<dbReference type="PROSITE" id="PS50259">
    <property type="entry name" value="G_PROTEIN_RECEP_F3_4"/>
    <property type="match status" value="1"/>
</dbReference>
<feature type="transmembrane region" description="Helical" evidence="10">
    <location>
        <begin position="642"/>
        <end position="661"/>
    </location>
</feature>
<evidence type="ECO:0000313" key="13">
    <source>
        <dbReference type="Proteomes" id="UP000008144"/>
    </source>
</evidence>
<dbReference type="SUPFAM" id="SSF53822">
    <property type="entry name" value="Periplasmic binding protein-like I"/>
    <property type="match status" value="1"/>
</dbReference>
<dbReference type="HOGENOM" id="CLU_005389_0_0_1"/>
<dbReference type="Pfam" id="PF07562">
    <property type="entry name" value="NCD3G"/>
    <property type="match status" value="1"/>
</dbReference>
<feature type="transmembrane region" description="Helical" evidence="10">
    <location>
        <begin position="520"/>
        <end position="542"/>
    </location>
</feature>
<keyword evidence="4 10" id="KW-1133">Transmembrane helix</keyword>
<dbReference type="GO" id="GO:0007216">
    <property type="term" value="P:G protein-coupled glutamate receptor signaling pathway"/>
    <property type="evidence" value="ECO:0000318"/>
    <property type="project" value="GO_Central"/>
</dbReference>